<name>A0A255GEN5_9ACTN</name>
<gene>
    <name evidence="2" type="ORF">CGZ94_06550</name>
</gene>
<dbReference type="AlphaFoldDB" id="A0A255GEN5"/>
<accession>A0A255GEN5</accession>
<evidence type="ECO:0000313" key="2">
    <source>
        <dbReference type="EMBL" id="OYO14285.1"/>
    </source>
</evidence>
<sequence length="77" mass="7910">MSRRRTTVKNVHHGRTPAAWTGSMIALVAFIVLTVGFLAGPGGFPSINVPISIAGGVLLVLAPIVGGIMSRIGMGQD</sequence>
<evidence type="ECO:0000313" key="3">
    <source>
        <dbReference type="Proteomes" id="UP000215896"/>
    </source>
</evidence>
<accession>A0A4R6LWZ5</accession>
<keyword evidence="1" id="KW-0812">Transmembrane</keyword>
<dbReference type="NCBIfam" id="NF041681">
    <property type="entry name" value="HGxxPAAW"/>
    <property type="match status" value="1"/>
</dbReference>
<organism evidence="2 3">
    <name type="scientific">Enemella evansiae</name>
    <dbReference type="NCBI Taxonomy" id="2016499"/>
    <lineage>
        <taxon>Bacteria</taxon>
        <taxon>Bacillati</taxon>
        <taxon>Actinomycetota</taxon>
        <taxon>Actinomycetes</taxon>
        <taxon>Propionibacteriales</taxon>
        <taxon>Propionibacteriaceae</taxon>
        <taxon>Enemella</taxon>
    </lineage>
</organism>
<dbReference type="EMBL" id="NMVO01000012">
    <property type="protein sequence ID" value="OYO14285.1"/>
    <property type="molecule type" value="Genomic_DNA"/>
</dbReference>
<dbReference type="Proteomes" id="UP000215896">
    <property type="component" value="Unassembled WGS sequence"/>
</dbReference>
<proteinExistence type="predicted"/>
<evidence type="ECO:0000256" key="1">
    <source>
        <dbReference type="SAM" id="Phobius"/>
    </source>
</evidence>
<reference evidence="2 3" key="1">
    <citation type="submission" date="2017-07" db="EMBL/GenBank/DDBJ databases">
        <title>Draft whole genome sequences of clinical Proprionibacteriaceae strains.</title>
        <authorList>
            <person name="Bernier A.-M."/>
            <person name="Bernard K."/>
            <person name="Domingo M.-C."/>
        </authorList>
    </citation>
    <scope>NUCLEOTIDE SEQUENCE [LARGE SCALE GENOMIC DNA]</scope>
    <source>
        <strain evidence="2 3">NML 030167</strain>
    </source>
</reference>
<dbReference type="RefSeq" id="WP_094357146.1">
    <property type="nucleotide sequence ID" value="NZ_NMVK01000010.1"/>
</dbReference>
<feature type="transmembrane region" description="Helical" evidence="1">
    <location>
        <begin position="20"/>
        <end position="39"/>
    </location>
</feature>
<dbReference type="OrthoDB" id="3872677at2"/>
<comment type="caution">
    <text evidence="2">The sequence shown here is derived from an EMBL/GenBank/DDBJ whole genome shotgun (WGS) entry which is preliminary data.</text>
</comment>
<feature type="transmembrane region" description="Helical" evidence="1">
    <location>
        <begin position="51"/>
        <end position="69"/>
    </location>
</feature>
<keyword evidence="1" id="KW-1133">Transmembrane helix</keyword>
<protein>
    <submittedName>
        <fullName evidence="2">Uncharacterized protein</fullName>
    </submittedName>
</protein>
<keyword evidence="1" id="KW-0472">Membrane</keyword>
<keyword evidence="3" id="KW-1185">Reference proteome</keyword>